<sequence>RQELMESKLTQKTVTHSDDSPFLLNMHALHNAYLFRETLPRHLTEPKPCFSDCRAKHLEFSHELQEIGPTKRADTVARGQAT</sequence>
<accession>A0AAD7J9V7</accession>
<reference evidence="1" key="1">
    <citation type="submission" date="2023-03" db="EMBL/GenBank/DDBJ databases">
        <title>Massive genome expansion in bonnet fungi (Mycena s.s.) driven by repeated elements and novel gene families across ecological guilds.</title>
        <authorList>
            <consortium name="Lawrence Berkeley National Laboratory"/>
            <person name="Harder C.B."/>
            <person name="Miyauchi S."/>
            <person name="Viragh M."/>
            <person name="Kuo A."/>
            <person name="Thoen E."/>
            <person name="Andreopoulos B."/>
            <person name="Lu D."/>
            <person name="Skrede I."/>
            <person name="Drula E."/>
            <person name="Henrissat B."/>
            <person name="Morin E."/>
            <person name="Kohler A."/>
            <person name="Barry K."/>
            <person name="LaButti K."/>
            <person name="Morin E."/>
            <person name="Salamov A."/>
            <person name="Lipzen A."/>
            <person name="Mereny Z."/>
            <person name="Hegedus B."/>
            <person name="Baldrian P."/>
            <person name="Stursova M."/>
            <person name="Weitz H."/>
            <person name="Taylor A."/>
            <person name="Grigoriev I.V."/>
            <person name="Nagy L.G."/>
            <person name="Martin F."/>
            <person name="Kauserud H."/>
        </authorList>
    </citation>
    <scope>NUCLEOTIDE SEQUENCE</scope>
    <source>
        <strain evidence="1">CBHHK188m</strain>
    </source>
</reference>
<dbReference type="AlphaFoldDB" id="A0AAD7J9V7"/>
<proteinExistence type="predicted"/>
<comment type="caution">
    <text evidence="1">The sequence shown here is derived from an EMBL/GenBank/DDBJ whole genome shotgun (WGS) entry which is preliminary data.</text>
</comment>
<name>A0AAD7J9V7_9AGAR</name>
<protein>
    <submittedName>
        <fullName evidence="1">Uncharacterized protein</fullName>
    </submittedName>
</protein>
<gene>
    <name evidence="1" type="ORF">DFH07DRAFT_688713</name>
</gene>
<organism evidence="1 2">
    <name type="scientific">Mycena maculata</name>
    <dbReference type="NCBI Taxonomy" id="230809"/>
    <lineage>
        <taxon>Eukaryota</taxon>
        <taxon>Fungi</taxon>
        <taxon>Dikarya</taxon>
        <taxon>Basidiomycota</taxon>
        <taxon>Agaricomycotina</taxon>
        <taxon>Agaricomycetes</taxon>
        <taxon>Agaricomycetidae</taxon>
        <taxon>Agaricales</taxon>
        <taxon>Marasmiineae</taxon>
        <taxon>Mycenaceae</taxon>
        <taxon>Mycena</taxon>
    </lineage>
</organism>
<keyword evidence="2" id="KW-1185">Reference proteome</keyword>
<evidence type="ECO:0000313" key="2">
    <source>
        <dbReference type="Proteomes" id="UP001215280"/>
    </source>
</evidence>
<feature type="non-terminal residue" evidence="1">
    <location>
        <position position="1"/>
    </location>
</feature>
<evidence type="ECO:0000313" key="1">
    <source>
        <dbReference type="EMBL" id="KAJ7758186.1"/>
    </source>
</evidence>
<feature type="non-terminal residue" evidence="1">
    <location>
        <position position="82"/>
    </location>
</feature>
<dbReference type="Proteomes" id="UP001215280">
    <property type="component" value="Unassembled WGS sequence"/>
</dbReference>
<dbReference type="EMBL" id="JARJLG010000056">
    <property type="protein sequence ID" value="KAJ7758186.1"/>
    <property type="molecule type" value="Genomic_DNA"/>
</dbReference>